<dbReference type="RefSeq" id="WP_013701614.1">
    <property type="nucleotide sequence ID" value="NC_015385.1"/>
</dbReference>
<feature type="transmembrane region" description="Helical" evidence="9">
    <location>
        <begin position="68"/>
        <end position="89"/>
    </location>
</feature>
<evidence type="ECO:0000256" key="1">
    <source>
        <dbReference type="ARBA" id="ARBA00004141"/>
    </source>
</evidence>
<keyword evidence="12" id="KW-1185">Reference proteome</keyword>
<dbReference type="GO" id="GO:0005886">
    <property type="term" value="C:plasma membrane"/>
    <property type="evidence" value="ECO:0007669"/>
    <property type="project" value="UniProtKB-SubCell"/>
</dbReference>
<dbReference type="EMBL" id="CP002631">
    <property type="protein sequence ID" value="AEB14332.1"/>
    <property type="molecule type" value="Genomic_DNA"/>
</dbReference>
<protein>
    <submittedName>
        <fullName evidence="11">Undecaprenyl-phosphate galactose phosphotransferase, WbaP</fullName>
        <ecNumber evidence="11">2.7.8.6</ecNumber>
    </submittedName>
</protein>
<evidence type="ECO:0000256" key="9">
    <source>
        <dbReference type="SAM" id="Phobius"/>
    </source>
</evidence>
<evidence type="ECO:0000313" key="12">
    <source>
        <dbReference type="Proteomes" id="UP000006852"/>
    </source>
</evidence>
<reference evidence="12" key="2">
    <citation type="submission" date="2011-04" db="EMBL/GenBank/DDBJ databases">
        <title>The complete genome of chromosome of Treponema succinifaciens DSM 2489.</title>
        <authorList>
            <person name="Lucas S."/>
            <person name="Copeland A."/>
            <person name="Lapidus A."/>
            <person name="Bruce D."/>
            <person name="Goodwin L."/>
            <person name="Pitluck S."/>
            <person name="Peters L."/>
            <person name="Kyrpides N."/>
            <person name="Mavromatis K."/>
            <person name="Ivanova N."/>
            <person name="Ovchinnikova G."/>
            <person name="Teshima H."/>
            <person name="Detter J.C."/>
            <person name="Tapia R."/>
            <person name="Han C."/>
            <person name="Land M."/>
            <person name="Hauser L."/>
            <person name="Markowitz V."/>
            <person name="Cheng J.-F."/>
            <person name="Hugenholtz P."/>
            <person name="Woyke T."/>
            <person name="Wu D."/>
            <person name="Gronow S."/>
            <person name="Wellnitz S."/>
            <person name="Brambilla E."/>
            <person name="Klenk H.-P."/>
            <person name="Eisen J.A."/>
        </authorList>
    </citation>
    <scope>NUCLEOTIDE SEQUENCE [LARGE SCALE GENOMIC DNA]</scope>
    <source>
        <strain evidence="12">ATCC 33096 / DSM 2489 / 6091</strain>
    </source>
</reference>
<keyword evidence="5 11" id="KW-0808">Transferase</keyword>
<reference evidence="11 12" key="1">
    <citation type="journal article" date="2011" name="Stand. Genomic Sci.">
        <title>Complete genome sequence of Treponema succinifaciens type strain (6091).</title>
        <authorList>
            <person name="Han C."/>
            <person name="Gronow S."/>
            <person name="Teshima H."/>
            <person name="Lapidus A."/>
            <person name="Nolan M."/>
            <person name="Lucas S."/>
            <person name="Hammon N."/>
            <person name="Deshpande S."/>
            <person name="Cheng J.F."/>
            <person name="Zeytun A."/>
            <person name="Tapia R."/>
            <person name="Goodwin L."/>
            <person name="Pitluck S."/>
            <person name="Liolios K."/>
            <person name="Pagani I."/>
            <person name="Ivanova N."/>
            <person name="Mavromatis K."/>
            <person name="Mikhailova N."/>
            <person name="Huntemann M."/>
            <person name="Pati A."/>
            <person name="Chen A."/>
            <person name="Palaniappan K."/>
            <person name="Land M."/>
            <person name="Hauser L."/>
            <person name="Brambilla E.M."/>
            <person name="Rohde M."/>
            <person name="Goker M."/>
            <person name="Woyke T."/>
            <person name="Bristow J."/>
            <person name="Eisen J.A."/>
            <person name="Markowitz V."/>
            <person name="Hugenholtz P."/>
            <person name="Kyrpides N.C."/>
            <person name="Klenk H.P."/>
            <person name="Detter J.C."/>
        </authorList>
    </citation>
    <scope>NUCLEOTIDE SEQUENCE [LARGE SCALE GENOMIC DNA]</scope>
    <source>
        <strain evidence="12">ATCC 33096 / DSM 2489 / 6091</strain>
    </source>
</reference>
<dbReference type="NCBIfam" id="TIGR03025">
    <property type="entry name" value="EPS_sugtrans"/>
    <property type="match status" value="1"/>
</dbReference>
<dbReference type="HOGENOM" id="CLU_024920_3_5_12"/>
<dbReference type="GeneID" id="302998589"/>
<proteinExistence type="inferred from homology"/>
<dbReference type="GO" id="GO:0000271">
    <property type="term" value="P:polysaccharide biosynthetic process"/>
    <property type="evidence" value="ECO:0007669"/>
    <property type="project" value="InterPro"/>
</dbReference>
<dbReference type="STRING" id="869209.Tresu_1429"/>
<organism evidence="11 12">
    <name type="scientific">Treponema succinifaciens (strain ATCC 33096 / DSM 2489 / 6091)</name>
    <dbReference type="NCBI Taxonomy" id="869209"/>
    <lineage>
        <taxon>Bacteria</taxon>
        <taxon>Pseudomonadati</taxon>
        <taxon>Spirochaetota</taxon>
        <taxon>Spirochaetia</taxon>
        <taxon>Spirochaetales</taxon>
        <taxon>Treponemataceae</taxon>
        <taxon>Treponema</taxon>
    </lineage>
</organism>
<dbReference type="Proteomes" id="UP000006852">
    <property type="component" value="Chromosome"/>
</dbReference>
<keyword evidence="6 9" id="KW-0812">Transmembrane</keyword>
<gene>
    <name evidence="11" type="ordered locus">Tresu_1429</name>
</gene>
<dbReference type="InterPro" id="IPR017475">
    <property type="entry name" value="EPS_sugar_tfrase"/>
</dbReference>
<evidence type="ECO:0000313" key="11">
    <source>
        <dbReference type="EMBL" id="AEB14332.1"/>
    </source>
</evidence>
<feature type="domain" description="Bacterial sugar transferase" evidence="10">
    <location>
        <begin position="282"/>
        <end position="474"/>
    </location>
</feature>
<feature type="transmembrane region" description="Helical" evidence="9">
    <location>
        <begin position="96"/>
        <end position="114"/>
    </location>
</feature>
<dbReference type="OrthoDB" id="9808602at2"/>
<feature type="transmembrane region" description="Helical" evidence="9">
    <location>
        <begin position="284"/>
        <end position="308"/>
    </location>
</feature>
<accession>F2NSU4</accession>
<dbReference type="InterPro" id="IPR017472">
    <property type="entry name" value="Undecaprenyl-P_galact_Ptfrase"/>
</dbReference>
<keyword evidence="7 9" id="KW-1133">Transmembrane helix</keyword>
<sequence length="479" mass="54408">MISSINAKELEKHLKSQYKYTSSFISGISLGFIDALVFMLSICIGFFIVNAVDPSCINFRSFLKYSVFLPAVFIVFYLNGLYPGILLAPEDEVRRFSLSSFFILIGEAFALTTIKSTKDLIPIAIALVLSWPFATILLPLGREISRRYFAKFSWWGVPAVVYNKDDRANLIVERLLKKKYLGYRPILIVTDSAIHKDEFLGIKIVEQSAEISAVLKKINIKVGILCGFNKNLEELQTNYRYLIRVPREQLNTTMSLHMKDFGGILAFSSTNYLTKKSSLLLKRAIDIVVCICVSPILIPLTLIIAVAIKISSPGPVFYGHKRVGKNHSVLKCWKFRSMCIDADKKLKEILENDPARAAEWEKDRKFTDDPRVTKLGKFLRKTSLDEIPQIWNIFVGEMSLVGPRPVTEPELTKYGKYSDYVLSVKPGLSGMWQISGRSDTGYEERINLDTYYIQNWSVWLDIWILIKTVGVVIKGKGAY</sequence>
<evidence type="ECO:0000256" key="6">
    <source>
        <dbReference type="ARBA" id="ARBA00022692"/>
    </source>
</evidence>
<keyword evidence="8 9" id="KW-0472">Membrane</keyword>
<dbReference type="eggNOG" id="COG2148">
    <property type="taxonomic scope" value="Bacteria"/>
</dbReference>
<comment type="subcellular location">
    <subcellularLocation>
        <location evidence="2">Cell membrane</location>
    </subcellularLocation>
    <subcellularLocation>
        <location evidence="1">Membrane</location>
        <topology evidence="1">Multi-pass membrane protein</topology>
    </subcellularLocation>
</comment>
<keyword evidence="4" id="KW-1003">Cell membrane</keyword>
<evidence type="ECO:0000256" key="8">
    <source>
        <dbReference type="ARBA" id="ARBA00023136"/>
    </source>
</evidence>
<dbReference type="AlphaFoldDB" id="F2NSU4"/>
<dbReference type="GO" id="GO:0047360">
    <property type="term" value="F:undecaprenyl-phosphate galactose phosphotransferase activity"/>
    <property type="evidence" value="ECO:0007669"/>
    <property type="project" value="UniProtKB-EC"/>
</dbReference>
<dbReference type="Pfam" id="PF02397">
    <property type="entry name" value="Bac_transf"/>
    <property type="match status" value="1"/>
</dbReference>
<evidence type="ECO:0000256" key="2">
    <source>
        <dbReference type="ARBA" id="ARBA00004236"/>
    </source>
</evidence>
<evidence type="ECO:0000256" key="3">
    <source>
        <dbReference type="ARBA" id="ARBA00006464"/>
    </source>
</evidence>
<comment type="similarity">
    <text evidence="3">Belongs to the bacterial sugar transferase family.</text>
</comment>
<evidence type="ECO:0000256" key="4">
    <source>
        <dbReference type="ARBA" id="ARBA00022475"/>
    </source>
</evidence>
<evidence type="ECO:0000259" key="10">
    <source>
        <dbReference type="Pfam" id="PF02397"/>
    </source>
</evidence>
<dbReference type="InterPro" id="IPR003362">
    <property type="entry name" value="Bact_transf"/>
</dbReference>
<name>F2NSU4_TRES6</name>
<feature type="transmembrane region" description="Helical" evidence="9">
    <location>
        <begin position="120"/>
        <end position="141"/>
    </location>
</feature>
<evidence type="ECO:0000256" key="7">
    <source>
        <dbReference type="ARBA" id="ARBA00022989"/>
    </source>
</evidence>
<evidence type="ECO:0000256" key="5">
    <source>
        <dbReference type="ARBA" id="ARBA00022679"/>
    </source>
</evidence>
<dbReference type="PANTHER" id="PTHR30576:SF4">
    <property type="entry name" value="UNDECAPRENYL-PHOSPHATE GALACTOSE PHOSPHOTRANSFERASE"/>
    <property type="match status" value="1"/>
</dbReference>
<dbReference type="KEGG" id="tsu:Tresu_1429"/>
<dbReference type="PANTHER" id="PTHR30576">
    <property type="entry name" value="COLANIC BIOSYNTHESIS UDP-GLUCOSE LIPID CARRIER TRANSFERASE"/>
    <property type="match status" value="1"/>
</dbReference>
<dbReference type="NCBIfam" id="TIGR03022">
    <property type="entry name" value="WbaP_sugtrans"/>
    <property type="match status" value="1"/>
</dbReference>
<feature type="transmembrane region" description="Helical" evidence="9">
    <location>
        <begin position="21"/>
        <end position="48"/>
    </location>
</feature>
<dbReference type="EC" id="2.7.8.6" evidence="11"/>